<evidence type="ECO:0000313" key="1">
    <source>
        <dbReference type="EMBL" id="ADX97807.1"/>
    </source>
</evidence>
<dbReference type="HOGENOM" id="CLU_1359163_0_0_14"/>
<gene>
    <name evidence="1" type="ordered locus">MSU_0263</name>
</gene>
<dbReference type="EMBL" id="CP002525">
    <property type="protein sequence ID" value="ADX97807.1"/>
    <property type="molecule type" value="Genomic_DNA"/>
</dbReference>
<keyword evidence="2" id="KW-1185">Reference proteome</keyword>
<dbReference type="RefSeq" id="WP_013608918.1">
    <property type="nucleotide sequence ID" value="NC_015155.1"/>
</dbReference>
<dbReference type="STRING" id="768700.MSU_0263"/>
<dbReference type="KEGG" id="mss:MSU_0263"/>
<dbReference type="Proteomes" id="UP000007484">
    <property type="component" value="Chromosome"/>
</dbReference>
<protein>
    <submittedName>
        <fullName evidence="1">Uncharacterized protein</fullName>
    </submittedName>
</protein>
<evidence type="ECO:0000313" key="2">
    <source>
        <dbReference type="Proteomes" id="UP000007484"/>
    </source>
</evidence>
<organism evidence="1 2">
    <name type="scientific">Mycoplasma suis (strain Illinois)</name>
    <dbReference type="NCBI Taxonomy" id="768700"/>
    <lineage>
        <taxon>Bacteria</taxon>
        <taxon>Bacillati</taxon>
        <taxon>Mycoplasmatota</taxon>
        <taxon>Mollicutes</taxon>
        <taxon>Mycoplasmataceae</taxon>
        <taxon>Mycoplasma</taxon>
    </lineage>
</organism>
<proteinExistence type="predicted"/>
<name>F0QQN7_MYCSL</name>
<reference evidence="1 2" key="1">
    <citation type="journal article" date="2011" name="J. Bacteriol.">
        <title>Complete genome sequences of two hemotropic Mycoplasmas, Mycoplasma haemofelis strain Ohio2 and Mycoplasma suis strain Illinois.</title>
        <authorList>
            <person name="Messick J.B."/>
            <person name="Santos A.P."/>
            <person name="Guimaraes A.M."/>
        </authorList>
    </citation>
    <scope>NUCLEOTIDE SEQUENCE [LARGE SCALE GENOMIC DNA]</scope>
    <source>
        <strain evidence="1 2">Illinois</strain>
    </source>
</reference>
<dbReference type="AlphaFoldDB" id="F0QQN7"/>
<accession>F0QQN7</accession>
<sequence>MLGSKILLFLSGGTVTAGTLGVEINFLLGGGNKDQLNKKVEKVDFRTRTNKSKDSLASSVAPFGSLEVEKVTKEIDEDDLDWEYILYYGQDQKKCESSVEKSCNTKWLKERESKWNKKNPKSTTELLIRRKRGFTYARTKSEESQEENPIRWIDYFLDEFKEEKITLDFDAADCNEIKKDPEDNKWQEWGCHLAIHKIN</sequence>